<dbReference type="STRING" id="1280950.HJO_13471"/>
<dbReference type="EMBL" id="ARYK01000006">
    <property type="protein sequence ID" value="KCZ90864.1"/>
    <property type="molecule type" value="Genomic_DNA"/>
</dbReference>
<dbReference type="AlphaFoldDB" id="A0A059FJQ6"/>
<dbReference type="PROSITE" id="PS50164">
    <property type="entry name" value="GIY_YIG"/>
    <property type="match status" value="1"/>
</dbReference>
<evidence type="ECO:0000259" key="1">
    <source>
        <dbReference type="PROSITE" id="PS50164"/>
    </source>
</evidence>
<dbReference type="Proteomes" id="UP000025171">
    <property type="component" value="Unassembled WGS sequence"/>
</dbReference>
<protein>
    <submittedName>
        <fullName evidence="2">GIY-YIG domain-containing protein</fullName>
    </submittedName>
</protein>
<evidence type="ECO:0000313" key="2">
    <source>
        <dbReference type="EMBL" id="KCZ90864.1"/>
    </source>
</evidence>
<dbReference type="RefSeq" id="WP_035617677.1">
    <property type="nucleotide sequence ID" value="NZ_ARYK01000006.1"/>
</dbReference>
<name>A0A059FJQ6_9PROT</name>
<keyword evidence="3" id="KW-1185">Reference proteome</keyword>
<sequence>MLILFGWHTWFGESGRPYRFKITLTRKGLPDGGGIYIFVQRRFVFFLFPLYIGKATNFRSRLIGHERWGEAWWRRGATERHVLVIRKGADRARVEEDLIRRYQPRMNDVLVPRGSNDAPNNPRLRRWWHIKRWFRIPFLG</sequence>
<dbReference type="InterPro" id="IPR035901">
    <property type="entry name" value="GIY-YIG_endonuc_sf"/>
</dbReference>
<feature type="domain" description="GIY-YIG" evidence="1">
    <location>
        <begin position="31"/>
        <end position="108"/>
    </location>
</feature>
<organism evidence="2 3">
    <name type="scientific">Hyphomonas johnsonii MHS-2</name>
    <dbReference type="NCBI Taxonomy" id="1280950"/>
    <lineage>
        <taxon>Bacteria</taxon>
        <taxon>Pseudomonadati</taxon>
        <taxon>Pseudomonadota</taxon>
        <taxon>Alphaproteobacteria</taxon>
        <taxon>Hyphomonadales</taxon>
        <taxon>Hyphomonadaceae</taxon>
        <taxon>Hyphomonas</taxon>
    </lineage>
</organism>
<dbReference type="InterPro" id="IPR000305">
    <property type="entry name" value="GIY-YIG_endonuc"/>
</dbReference>
<gene>
    <name evidence="2" type="ORF">HJO_13471</name>
</gene>
<dbReference type="OrthoDB" id="7619023at2"/>
<evidence type="ECO:0000313" key="3">
    <source>
        <dbReference type="Proteomes" id="UP000025171"/>
    </source>
</evidence>
<reference evidence="2 3" key="1">
    <citation type="journal article" date="2014" name="Antonie Van Leeuwenhoek">
        <title>Hyphomonas beringensis sp. nov. and Hyphomonas chukchiensis sp. nov., isolated from surface seawater of the Bering Sea and Chukchi Sea.</title>
        <authorList>
            <person name="Li C."/>
            <person name="Lai Q."/>
            <person name="Li G."/>
            <person name="Dong C."/>
            <person name="Wang J."/>
            <person name="Liao Y."/>
            <person name="Shao Z."/>
        </authorList>
    </citation>
    <scope>NUCLEOTIDE SEQUENCE [LARGE SCALE GENOMIC DNA]</scope>
    <source>
        <strain evidence="2 3">MHS-2</strain>
    </source>
</reference>
<proteinExistence type="predicted"/>
<dbReference type="eggNOG" id="COG0322">
    <property type="taxonomic scope" value="Bacteria"/>
</dbReference>
<dbReference type="PATRIC" id="fig|1280950.3.peg.2705"/>
<dbReference type="Gene3D" id="3.40.1440.10">
    <property type="entry name" value="GIY-YIG endonuclease"/>
    <property type="match status" value="1"/>
</dbReference>
<accession>A0A059FJQ6</accession>
<comment type="caution">
    <text evidence="2">The sequence shown here is derived from an EMBL/GenBank/DDBJ whole genome shotgun (WGS) entry which is preliminary data.</text>
</comment>